<dbReference type="GO" id="GO:0016020">
    <property type="term" value="C:membrane"/>
    <property type="evidence" value="ECO:0007669"/>
    <property type="project" value="TreeGrafter"/>
</dbReference>
<proteinExistence type="inferred from homology"/>
<dbReference type="GO" id="GO:0004308">
    <property type="term" value="F:exo-alpha-sialidase activity"/>
    <property type="evidence" value="ECO:0007669"/>
    <property type="project" value="UniProtKB-EC"/>
</dbReference>
<feature type="chain" id="PRO_5038960199" description="exo-alpha-sialidase" evidence="4">
    <location>
        <begin position="22"/>
        <end position="395"/>
    </location>
</feature>
<dbReference type="SUPFAM" id="SSF50939">
    <property type="entry name" value="Sialidases"/>
    <property type="match status" value="1"/>
</dbReference>
<sequence>MGRRIGAMLCALGLLLTGLTAVTSAPRAEAVISGTILFRADTADDYACYRIPSIVRTNEGTLLAFAQGRRGTCADHGEADLVVRRSTDNGATWSAVKVIATGNDPGGTSQAGWSNPVPIVDRASDRITVLASEGMSGDLRTVHQLVSVNDGVTFTPPECIQVAASVPGCDGGYLDLAGWNVLAGPAHGIQLERGDHPGRMVVPLWAMNPAGALVLVYSDDAGRTWQKGATYTTVNGVQAQEPNLFERNDGSIYVMARDENGGAVEGYDKSRAVSSDGGETFDGPFLNVTTLLAPNVQGAVLRLRSTLDGDDYNRVLFSSPSDGRNRMMIRSSYNEGANWTGVNDGGVIFAGESAYSDMVELANGRIGVLYERGTDNPYQLIVFNHFLESDIGLPD</sequence>
<evidence type="ECO:0000313" key="6">
    <source>
        <dbReference type="EMBL" id="SDU64148.1"/>
    </source>
</evidence>
<gene>
    <name evidence="6" type="ORF">SAMN04488563_3470</name>
</gene>
<name>A0A1H2K6X9_9ACTN</name>
<evidence type="ECO:0000259" key="5">
    <source>
        <dbReference type="Pfam" id="PF13088"/>
    </source>
</evidence>
<comment type="similarity">
    <text evidence="2">Belongs to the glycosyl hydrolase 33 family.</text>
</comment>
<comment type="catalytic activity">
    <reaction evidence="1">
        <text>Hydrolysis of alpha-(2-&gt;3)-, alpha-(2-&gt;6)-, alpha-(2-&gt;8)- glycosidic linkages of terminal sialic acid residues in oligosaccharides, glycoproteins, glycolipids, colominic acid and synthetic substrates.</text>
        <dbReference type="EC" id="3.2.1.18"/>
    </reaction>
</comment>
<dbReference type="InterPro" id="IPR011040">
    <property type="entry name" value="Sialidase"/>
</dbReference>
<feature type="signal peptide" evidence="4">
    <location>
        <begin position="1"/>
        <end position="21"/>
    </location>
</feature>
<dbReference type="PANTHER" id="PTHR10628:SF30">
    <property type="entry name" value="EXO-ALPHA-SIALIDASE"/>
    <property type="match status" value="1"/>
</dbReference>
<dbReference type="EC" id="3.2.1.18" evidence="3"/>
<dbReference type="InterPro" id="IPR026856">
    <property type="entry name" value="Sialidase_fam"/>
</dbReference>
<dbReference type="GO" id="GO:0005737">
    <property type="term" value="C:cytoplasm"/>
    <property type="evidence" value="ECO:0007669"/>
    <property type="project" value="TreeGrafter"/>
</dbReference>
<dbReference type="GO" id="GO:0009313">
    <property type="term" value="P:oligosaccharide catabolic process"/>
    <property type="evidence" value="ECO:0007669"/>
    <property type="project" value="TreeGrafter"/>
</dbReference>
<dbReference type="STRING" id="419479.SAMN04488563_3470"/>
<evidence type="ECO:0000256" key="2">
    <source>
        <dbReference type="ARBA" id="ARBA00009348"/>
    </source>
</evidence>
<evidence type="ECO:0000256" key="1">
    <source>
        <dbReference type="ARBA" id="ARBA00000427"/>
    </source>
</evidence>
<dbReference type="RefSeq" id="WP_082155134.1">
    <property type="nucleotide sequence ID" value="NZ_KQ061224.1"/>
</dbReference>
<dbReference type="PANTHER" id="PTHR10628">
    <property type="entry name" value="SIALIDASE"/>
    <property type="match status" value="1"/>
</dbReference>
<keyword evidence="4" id="KW-0732">Signal</keyword>
<dbReference type="CDD" id="cd15482">
    <property type="entry name" value="Sialidase_non-viral"/>
    <property type="match status" value="1"/>
</dbReference>
<protein>
    <recommendedName>
        <fullName evidence="3">exo-alpha-sialidase</fullName>
        <ecNumber evidence="3">3.2.1.18</ecNumber>
    </recommendedName>
</protein>
<evidence type="ECO:0000313" key="7">
    <source>
        <dbReference type="Proteomes" id="UP000182977"/>
    </source>
</evidence>
<accession>A0A1H2K6X9</accession>
<dbReference type="InterPro" id="IPR036278">
    <property type="entry name" value="Sialidase_sf"/>
</dbReference>
<dbReference type="AlphaFoldDB" id="A0A1H2K6X9"/>
<evidence type="ECO:0000256" key="4">
    <source>
        <dbReference type="SAM" id="SignalP"/>
    </source>
</evidence>
<dbReference type="Pfam" id="PF13088">
    <property type="entry name" value="BNR_2"/>
    <property type="match status" value="1"/>
</dbReference>
<organism evidence="6 7">
    <name type="scientific">Jiangella alkaliphila</name>
    <dbReference type="NCBI Taxonomy" id="419479"/>
    <lineage>
        <taxon>Bacteria</taxon>
        <taxon>Bacillati</taxon>
        <taxon>Actinomycetota</taxon>
        <taxon>Actinomycetes</taxon>
        <taxon>Jiangellales</taxon>
        <taxon>Jiangellaceae</taxon>
        <taxon>Jiangella</taxon>
    </lineage>
</organism>
<dbReference type="EMBL" id="LT629791">
    <property type="protein sequence ID" value="SDU64148.1"/>
    <property type="molecule type" value="Genomic_DNA"/>
</dbReference>
<dbReference type="GO" id="GO:0006689">
    <property type="term" value="P:ganglioside catabolic process"/>
    <property type="evidence" value="ECO:0007669"/>
    <property type="project" value="TreeGrafter"/>
</dbReference>
<feature type="domain" description="Sialidase" evidence="5">
    <location>
        <begin position="60"/>
        <end position="367"/>
    </location>
</feature>
<dbReference type="Gene3D" id="2.120.10.10">
    <property type="match status" value="1"/>
</dbReference>
<evidence type="ECO:0000256" key="3">
    <source>
        <dbReference type="ARBA" id="ARBA00012733"/>
    </source>
</evidence>
<reference evidence="7" key="1">
    <citation type="submission" date="2016-10" db="EMBL/GenBank/DDBJ databases">
        <authorList>
            <person name="Varghese N."/>
            <person name="Submissions S."/>
        </authorList>
    </citation>
    <scope>NUCLEOTIDE SEQUENCE [LARGE SCALE GENOMIC DNA]</scope>
    <source>
        <strain evidence="7">DSM 45079</strain>
    </source>
</reference>
<dbReference type="Proteomes" id="UP000182977">
    <property type="component" value="Chromosome I"/>
</dbReference>
<keyword evidence="7" id="KW-1185">Reference proteome</keyword>